<proteinExistence type="predicted"/>
<evidence type="ECO:0000256" key="2">
    <source>
        <dbReference type="RuleBase" id="RU102079"/>
    </source>
</evidence>
<keyword evidence="3" id="KW-0732">Signal</keyword>
<dbReference type="InterPro" id="IPR044156">
    <property type="entry name" value="Galectin-like"/>
</dbReference>
<dbReference type="CDD" id="cd00070">
    <property type="entry name" value="GLECT"/>
    <property type="match status" value="1"/>
</dbReference>
<dbReference type="InterPro" id="IPR001079">
    <property type="entry name" value="Galectin_CRD"/>
</dbReference>
<evidence type="ECO:0000313" key="6">
    <source>
        <dbReference type="WBParaSite" id="Pan_g16194.t1"/>
    </source>
</evidence>
<accession>A0A7E4V3S1</accession>
<dbReference type="WBParaSite" id="Pan_g16194.t1">
    <property type="protein sequence ID" value="Pan_g16194.t1"/>
    <property type="gene ID" value="Pan_g16194"/>
</dbReference>
<dbReference type="GO" id="GO:0030246">
    <property type="term" value="F:carbohydrate binding"/>
    <property type="evidence" value="ECO:0007669"/>
    <property type="project" value="UniProtKB-UniRule"/>
</dbReference>
<reference evidence="5" key="1">
    <citation type="journal article" date="2013" name="Genetics">
        <title>The draft genome and transcriptome of Panagrellus redivivus are shaped by the harsh demands of a free-living lifestyle.</title>
        <authorList>
            <person name="Srinivasan J."/>
            <person name="Dillman A.R."/>
            <person name="Macchietto M.G."/>
            <person name="Heikkinen L."/>
            <person name="Lakso M."/>
            <person name="Fracchia K.M."/>
            <person name="Antoshechkin I."/>
            <person name="Mortazavi A."/>
            <person name="Wong G."/>
            <person name="Sternberg P.W."/>
        </authorList>
    </citation>
    <scope>NUCLEOTIDE SEQUENCE [LARGE SCALE GENOMIC DNA]</scope>
    <source>
        <strain evidence="5">MT8872</strain>
    </source>
</reference>
<keyword evidence="5" id="KW-1185">Reference proteome</keyword>
<dbReference type="Pfam" id="PF00337">
    <property type="entry name" value="Gal-bind_lectin"/>
    <property type="match status" value="2"/>
</dbReference>
<feature type="domain" description="Galectin" evidence="4">
    <location>
        <begin position="210"/>
        <end position="339"/>
    </location>
</feature>
<dbReference type="Proteomes" id="UP000492821">
    <property type="component" value="Unassembled WGS sequence"/>
</dbReference>
<evidence type="ECO:0000313" key="5">
    <source>
        <dbReference type="Proteomes" id="UP000492821"/>
    </source>
</evidence>
<reference evidence="6" key="2">
    <citation type="submission" date="2020-10" db="UniProtKB">
        <authorList>
            <consortium name="WormBaseParasite"/>
        </authorList>
    </citation>
    <scope>IDENTIFICATION</scope>
</reference>
<dbReference type="SMART" id="SM00276">
    <property type="entry name" value="GLECT"/>
    <property type="match status" value="2"/>
</dbReference>
<evidence type="ECO:0000256" key="3">
    <source>
        <dbReference type="SAM" id="SignalP"/>
    </source>
</evidence>
<name>A0A7E4V3S1_PANRE</name>
<dbReference type="PANTHER" id="PTHR11346:SF147">
    <property type="entry name" value="GALECTIN"/>
    <property type="match status" value="1"/>
</dbReference>
<evidence type="ECO:0000256" key="1">
    <source>
        <dbReference type="ARBA" id="ARBA00022734"/>
    </source>
</evidence>
<protein>
    <recommendedName>
        <fullName evidence="2">Galectin</fullName>
    </recommendedName>
</protein>
<evidence type="ECO:0000259" key="4">
    <source>
        <dbReference type="PROSITE" id="PS51304"/>
    </source>
</evidence>
<keyword evidence="1 2" id="KW-0430">Lectin</keyword>
<feature type="domain" description="Galectin" evidence="4">
    <location>
        <begin position="66"/>
        <end position="200"/>
    </location>
</feature>
<dbReference type="Gene3D" id="2.60.120.200">
    <property type="match status" value="2"/>
</dbReference>
<dbReference type="PANTHER" id="PTHR11346">
    <property type="entry name" value="GALECTIN"/>
    <property type="match status" value="1"/>
</dbReference>
<dbReference type="SUPFAM" id="SSF49899">
    <property type="entry name" value="Concanavalin A-like lectins/glucanases"/>
    <property type="match status" value="2"/>
</dbReference>
<feature type="signal peptide" evidence="3">
    <location>
        <begin position="1"/>
        <end position="20"/>
    </location>
</feature>
<organism evidence="5 6">
    <name type="scientific">Panagrellus redivivus</name>
    <name type="common">Microworm</name>
    <dbReference type="NCBI Taxonomy" id="6233"/>
    <lineage>
        <taxon>Eukaryota</taxon>
        <taxon>Metazoa</taxon>
        <taxon>Ecdysozoa</taxon>
        <taxon>Nematoda</taxon>
        <taxon>Chromadorea</taxon>
        <taxon>Rhabditida</taxon>
        <taxon>Tylenchina</taxon>
        <taxon>Panagrolaimomorpha</taxon>
        <taxon>Panagrolaimoidea</taxon>
        <taxon>Panagrolaimidae</taxon>
        <taxon>Panagrellus</taxon>
    </lineage>
</organism>
<feature type="chain" id="PRO_5028978698" description="Galectin" evidence="3">
    <location>
        <begin position="21"/>
        <end position="343"/>
    </location>
</feature>
<dbReference type="PROSITE" id="PS51304">
    <property type="entry name" value="GALECTIN"/>
    <property type="match status" value="2"/>
</dbReference>
<dbReference type="SMART" id="SM00908">
    <property type="entry name" value="Gal-bind_lectin"/>
    <property type="match status" value="2"/>
</dbReference>
<dbReference type="InterPro" id="IPR013320">
    <property type="entry name" value="ConA-like_dom_sf"/>
</dbReference>
<sequence length="343" mass="39082">MEQCAFLLLVFASILTMVNAREGTPLPLMGEHRCDRNSYVAQGNSFRWSKRLNPGKPSRTYIKGEYPYAFSKTLQKGQTLYVRGTVNGDASYFELNLMGGVPMIIDSNGADALHIKTTFGWTKQTYVNTWKRNKWLDQITFAGPFEKGQPFLISIYAGNSGFELRFNGKKWLDYAYRVPVDVINFINVRGDVDLDNIYVGGQKFEMNYHIGFHEANNFAIGDRLVLTGIGVYMPFELALNATNGDYLFYLQVDFEHQVITRSAKIQNQWVPDETGGGFPLKSTEEFELALVNHEEALEIYFNDKWYTSFGHKNLDLDYNTAFDALQLNGALEPRTLVLCKNQP</sequence>
<dbReference type="AlphaFoldDB" id="A0A7E4V3S1"/>